<protein>
    <recommendedName>
        <fullName evidence="2">AAA+ ATPase domain-containing protein</fullName>
    </recommendedName>
</protein>
<dbReference type="SUPFAM" id="SSF55464">
    <property type="entry name" value="Origin of replication-binding domain, RBD-like"/>
    <property type="match status" value="1"/>
</dbReference>
<gene>
    <name evidence="3" type="ORF">E4P33_03705</name>
</gene>
<comment type="caution">
    <text evidence="3">The sequence shown here is derived from an EMBL/GenBank/DDBJ whole genome shotgun (WGS) entry which is preliminary data.</text>
</comment>
<dbReference type="PANTHER" id="PTHR43788:SF8">
    <property type="entry name" value="DNA-BINDING PROTEIN SMUBP-2"/>
    <property type="match status" value="1"/>
</dbReference>
<dbReference type="SUPFAM" id="SSF52540">
    <property type="entry name" value="P-loop containing nucleoside triphosphate hydrolases"/>
    <property type="match status" value="2"/>
</dbReference>
<dbReference type="RefSeq" id="WP_135010194.1">
    <property type="nucleotide sequence ID" value="NZ_SPNK01000003.1"/>
</dbReference>
<proteinExistence type="predicted"/>
<dbReference type="Pfam" id="PF13604">
    <property type="entry name" value="AAA_30"/>
    <property type="match status" value="1"/>
</dbReference>
<feature type="region of interest" description="Disordered" evidence="1">
    <location>
        <begin position="80"/>
        <end position="106"/>
    </location>
</feature>
<dbReference type="CDD" id="cd18809">
    <property type="entry name" value="SF1_C_RecD"/>
    <property type="match status" value="1"/>
</dbReference>
<evidence type="ECO:0000313" key="3">
    <source>
        <dbReference type="EMBL" id="TFI02161.1"/>
    </source>
</evidence>
<evidence type="ECO:0000259" key="2">
    <source>
        <dbReference type="SMART" id="SM00382"/>
    </source>
</evidence>
<keyword evidence="4" id="KW-1185">Reference proteome</keyword>
<dbReference type="GO" id="GO:0043139">
    <property type="term" value="F:5'-3' DNA helicase activity"/>
    <property type="evidence" value="ECO:0007669"/>
    <property type="project" value="TreeGrafter"/>
</dbReference>
<accession>A0AAX2SEU3</accession>
<name>A0AAX2SEU3_KOCRH</name>
<dbReference type="InterPro" id="IPR014862">
    <property type="entry name" value="TrwC"/>
</dbReference>
<dbReference type="InterPro" id="IPR050534">
    <property type="entry name" value="Coronavir_polyprotein_1ab"/>
</dbReference>
<dbReference type="PANTHER" id="PTHR43788">
    <property type="entry name" value="DNA2/NAM7 HELICASE FAMILY MEMBER"/>
    <property type="match status" value="1"/>
</dbReference>
<evidence type="ECO:0000256" key="1">
    <source>
        <dbReference type="SAM" id="MobiDB-lite"/>
    </source>
</evidence>
<dbReference type="SMART" id="SM00382">
    <property type="entry name" value="AAA"/>
    <property type="match status" value="1"/>
</dbReference>
<sequence length="1217" mass="132575">MTVSISRMSIAYYLGSVAAGDGTTAAGPGKLTAYYTESGDPPGTWFGSGLSAAGLAVGQEVTKLDAVAVYEKLAHPRTGAPLGKSLMKRTDSPEGAKTPRGKTAAPVRQGVSGFDLTFSVPKSVSVLWAMADANTQTKIHTAHQEAVRTCLKWAEENIVQSRAGDGGVVKTPVEGLLASLFDHADSRAGDPQLHTHAVISNRVRRASDGAWVTLDSYTLHRWVVAVSEMYNATVYDNLAHSIGAVADQRDPLHHESRSESGHLNHRVELLAVPDELIEEFSSRSRLINDRTDELIREWETSHDRPVTQDVILDLRRQATLDTRDAKPAEKLPLSARVAQWRRQAMDRGYFPIEITERATGLSTDFYTAADFTDDALTELGTHALRRAALKHPTFTRANIDAAVHRMLATTRFADHEQRMRLTSLVSDAALNQAVALTPERHALADLTQEGLSIHGHSVFDSPETALYTTAELLDVEKTLMDASDDHRGAHLANPERTATALTNYRSAKGHPLAEDQRQAAADVLASDSTISAIIGPAGTGKTTTLAGIRAAWEDQRGQGSVIGLAPSAAAAQVLGEELSVPTDNIAKWLYETVGDGAAHRAQRYRTHLDTVTALENELSHGENRATAARLDAARTRLAATIAEQSKYQLRQGQVLIVDEASMASTTDLYQLHAQVEQAGAKMLLIGDPRQLEAVEAGGFLGWMENTQRASTLSSVWRFEQTWEAQNSLKLRDRDPRSLATLAENGRVVIAGDALDSAYQAWAADTATGKASVLIAGRNDAVHELNQRAQADRIASGHVDTSRSVTIRAHERAHLGDTILARTNNRRLVDDTGSFVKNGSRLHITGISPTGVDAVREDTGAAIRLPLDYCAASVELGYASTAHRAQGLTVDTAHVAVDESFGREQLYVGLTRGKAANVIHVTPPPEQDDADHPDQWGVMRTRVPESVMEKLNGVLANSSQDKTAHEVRDAEHGWANDLSRYLAEAEYVTTVAATRRIHAWVREHTGQDPHEIAEIPEMKEAVRLARLHDLDPGQVIPDTVTSLPEAVEALRFVAEEKAASVPEDLMPRATHTTEDEKRALETITAAANSRVEQVLRGNDGEDWLIEARAEHPGAEKAIVQWRALSHQDDADTALGFAPQPNEHRLNEIHHRLQQILSQAEQRDLELIAECMDPTWYDRMLAEEAARPLPDEEVFPVATDTPEHRPAPERAAGPSAETS</sequence>
<dbReference type="InterPro" id="IPR027417">
    <property type="entry name" value="P-loop_NTPase"/>
</dbReference>
<reference evidence="3 4" key="1">
    <citation type="submission" date="2019-03" db="EMBL/GenBank/DDBJ databases">
        <title>Genome Sequencing and Assembly of Various Microbes Isolated from Alder Root Nodule.</title>
        <authorList>
            <person name="Swanson E."/>
            <person name="Sevigny J.L."/>
            <person name="Pesce C."/>
            <person name="Davis I."/>
            <person name="Kleiner V."/>
            <person name="Tisa L."/>
        </authorList>
    </citation>
    <scope>NUCLEOTIDE SEQUENCE [LARGE SCALE GENOMIC DNA]</scope>
    <source>
        <strain evidence="3 4">4R-31</strain>
    </source>
</reference>
<dbReference type="EMBL" id="SPNK01000003">
    <property type="protein sequence ID" value="TFI02161.1"/>
    <property type="molecule type" value="Genomic_DNA"/>
</dbReference>
<dbReference type="Gene3D" id="3.40.50.300">
    <property type="entry name" value="P-loop containing nucleotide triphosphate hydrolases"/>
    <property type="match status" value="2"/>
</dbReference>
<feature type="domain" description="AAA+ ATPase" evidence="2">
    <location>
        <begin position="527"/>
        <end position="804"/>
    </location>
</feature>
<dbReference type="Pfam" id="PF08751">
    <property type="entry name" value="TrwC"/>
    <property type="match status" value="1"/>
</dbReference>
<dbReference type="Proteomes" id="UP000298017">
    <property type="component" value="Unassembled WGS sequence"/>
</dbReference>
<dbReference type="InterPro" id="IPR003593">
    <property type="entry name" value="AAA+_ATPase"/>
</dbReference>
<dbReference type="AlphaFoldDB" id="A0AAX2SEU3"/>
<evidence type="ECO:0000313" key="4">
    <source>
        <dbReference type="Proteomes" id="UP000298017"/>
    </source>
</evidence>
<feature type="region of interest" description="Disordered" evidence="1">
    <location>
        <begin position="1186"/>
        <end position="1217"/>
    </location>
</feature>
<organism evidence="3 4">
    <name type="scientific">Kocuria rhizophila</name>
    <dbReference type="NCBI Taxonomy" id="72000"/>
    <lineage>
        <taxon>Bacteria</taxon>
        <taxon>Bacillati</taxon>
        <taxon>Actinomycetota</taxon>
        <taxon>Actinomycetes</taxon>
        <taxon>Micrococcales</taxon>
        <taxon>Micrococcaceae</taxon>
        <taxon>Kocuria</taxon>
    </lineage>
</organism>
<dbReference type="NCBIfam" id="NF041492">
    <property type="entry name" value="MobF"/>
    <property type="match status" value="1"/>
</dbReference>